<comment type="caution">
    <text evidence="1">The sequence shown here is derived from an EMBL/GenBank/DDBJ whole genome shotgun (WGS) entry which is preliminary data.</text>
</comment>
<organism evidence="1">
    <name type="scientific">bioreactor metagenome</name>
    <dbReference type="NCBI Taxonomy" id="1076179"/>
    <lineage>
        <taxon>unclassified sequences</taxon>
        <taxon>metagenomes</taxon>
        <taxon>ecological metagenomes</taxon>
    </lineage>
</organism>
<accession>A0A644YE51</accession>
<gene>
    <name evidence="1" type="ORF">SDC9_73021</name>
</gene>
<evidence type="ECO:0000313" key="1">
    <source>
        <dbReference type="EMBL" id="MPM26517.1"/>
    </source>
</evidence>
<name>A0A644YE51_9ZZZZ</name>
<dbReference type="AlphaFoldDB" id="A0A644YE51"/>
<proteinExistence type="predicted"/>
<dbReference type="EMBL" id="VSSQ01004753">
    <property type="protein sequence ID" value="MPM26517.1"/>
    <property type="molecule type" value="Genomic_DNA"/>
</dbReference>
<sequence length="48" mass="5341">MSFIQKQLSKKDHLTPAEQDSLDLLRNGGDHVTSAALDPVDLWLAEHV</sequence>
<reference evidence="1" key="1">
    <citation type="submission" date="2019-08" db="EMBL/GenBank/DDBJ databases">
        <authorList>
            <person name="Kucharzyk K."/>
            <person name="Murdoch R.W."/>
            <person name="Higgins S."/>
            <person name="Loffler F."/>
        </authorList>
    </citation>
    <scope>NUCLEOTIDE SEQUENCE</scope>
</reference>
<protein>
    <submittedName>
        <fullName evidence="1">Uncharacterized protein</fullName>
    </submittedName>
</protein>